<protein>
    <submittedName>
        <fullName evidence="3">Uncharacterized protein</fullName>
    </submittedName>
</protein>
<evidence type="ECO:0000256" key="2">
    <source>
        <dbReference type="SAM" id="SignalP"/>
    </source>
</evidence>
<evidence type="ECO:0000313" key="3">
    <source>
        <dbReference type="EMBL" id="AYO45004.1"/>
    </source>
</evidence>
<feature type="compositionally biased region" description="Low complexity" evidence="1">
    <location>
        <begin position="449"/>
        <end position="485"/>
    </location>
</feature>
<feature type="compositionally biased region" description="Pro residues" evidence="1">
    <location>
        <begin position="870"/>
        <end position="880"/>
    </location>
</feature>
<sequence length="972" mass="105121">MLFSLYRGLAALLLAPDGQQIPVATIQNVLHLQRASATPGSKQFLTVGEELAVVQRLQQHLNHVRAGYDTIYGQGGTDGFGALDACQSTWDLKTFQANLRRGVEQIVKTVLRSSLNYINLPQMGEPLQLDHTSRTPSMYMVQSDTINRMTQVLEDAYFTIVNELSKSETLPPGASKAMHAPPARFPTGPPANMDRPGPRGVPAFSDVYPLRTDSDASHFLSSPNESGASQNDAVQRTMMLTEALKPNKVLTRVDSKSGLRWTKTISRRKSKKTLKRSISNPYLVTTTQNLDNAIDLGNLPSNHVPYENTVPNRLRSLSSSTQAAPDRSESLSASQLNDPAYLRIPGYLRSPSHEHNRYDEGLYLGRNAAAGGSSPLLPGHTSQNSRYNALTAPETAARTPDEAIGARSQLPGPSIPASSSAIPAYTALAPPICATDYLGHTTKSSAPVPAVSTAKTSTSSPASPLAPSTETSTSPSLSLAPMASPRIHTASPPRVTAPIVTSFPDIDSRTKPLPDIKSKPQNVSPLSMPETSPKTPPMFASRGTSDVKARPASKISVLATPTGSLAPNMIHTPSSHTRDSVHSAMFTAEGPEDDSVASEFGHMSLSSKVVPAQTAAPPSSTSRMSTVSTYLRNPGNSDVITFPSAAEDSTEMDFSMPGQFFDAAPPPVPPVPEEHALPRTTPSKSHTESVYDMYATDVHDNDDTGDESRQIANSDNFKNEVYMGQRPVTGYGFPDAKSRIRSTRIGSTSNPIWQVVAGLNDRSSLLSEVDTSVNNKRTSDVSVVSRLPESSFMLSQSKAAPRFSTNLDKRALFMQARSAKLEDHPLETLLGPSTSEKLASRLNEDEVTLSSVGDHENHPHDENDHLVTPLPEPVQEPEPPVNGEAEPVIELNDQGLPVQIVYYDDDELPDIMDRIASGNNAARIEFRRRSAHPGQPKESTDTKLKDDDESNLTRVEQSILTLLRPTFSIHNL</sequence>
<feature type="region of interest" description="Disordered" evidence="1">
    <location>
        <begin position="393"/>
        <end position="417"/>
    </location>
</feature>
<name>A0A3G2SA72_MALR7</name>
<gene>
    <name evidence="3" type="ORF">DNF11_4054</name>
</gene>
<feature type="compositionally biased region" description="Basic and acidic residues" evidence="1">
    <location>
        <begin position="506"/>
        <end position="518"/>
    </location>
</feature>
<dbReference type="AlphaFoldDB" id="A0A3G2SA72"/>
<evidence type="ECO:0000256" key="1">
    <source>
        <dbReference type="SAM" id="MobiDB-lite"/>
    </source>
</evidence>
<accession>A0A3G2SA72</accession>
<feature type="signal peptide" evidence="2">
    <location>
        <begin position="1"/>
        <end position="20"/>
    </location>
</feature>
<reference evidence="3 4" key="1">
    <citation type="submission" date="2018-10" db="EMBL/GenBank/DDBJ databases">
        <title>Complete genome sequence of Malassezia restricta CBS 7877.</title>
        <authorList>
            <person name="Morand S.C."/>
            <person name="Bertignac M."/>
            <person name="Iltis A."/>
            <person name="Kolder I."/>
            <person name="Pirovano W."/>
            <person name="Jourdain R."/>
            <person name="Clavaud C."/>
        </authorList>
    </citation>
    <scope>NUCLEOTIDE SEQUENCE [LARGE SCALE GENOMIC DNA]</scope>
    <source>
        <strain evidence="3 4">CBS 7877</strain>
    </source>
</reference>
<proteinExistence type="predicted"/>
<dbReference type="OrthoDB" id="3259825at2759"/>
<evidence type="ECO:0000313" key="4">
    <source>
        <dbReference type="Proteomes" id="UP000269793"/>
    </source>
</evidence>
<keyword evidence="4" id="KW-1185">Reference proteome</keyword>
<organism evidence="3 4">
    <name type="scientific">Malassezia restricta (strain ATCC 96810 / NBRC 103918 / CBS 7877)</name>
    <name type="common">Seborrheic dermatitis infection agent</name>
    <dbReference type="NCBI Taxonomy" id="425264"/>
    <lineage>
        <taxon>Eukaryota</taxon>
        <taxon>Fungi</taxon>
        <taxon>Dikarya</taxon>
        <taxon>Basidiomycota</taxon>
        <taxon>Ustilaginomycotina</taxon>
        <taxon>Malasseziomycetes</taxon>
        <taxon>Malasseziales</taxon>
        <taxon>Malasseziaceae</taxon>
        <taxon>Malassezia</taxon>
    </lineage>
</organism>
<feature type="region of interest" description="Disordered" evidence="1">
    <location>
        <begin position="316"/>
        <end position="336"/>
    </location>
</feature>
<dbReference type="Proteomes" id="UP000269793">
    <property type="component" value="Chromosome IX"/>
</dbReference>
<feature type="region of interest" description="Disordered" evidence="1">
    <location>
        <begin position="839"/>
        <end position="881"/>
    </location>
</feature>
<dbReference type="EMBL" id="CP033156">
    <property type="protein sequence ID" value="AYO45004.1"/>
    <property type="molecule type" value="Genomic_DNA"/>
</dbReference>
<feature type="chain" id="PRO_5018105030" evidence="2">
    <location>
        <begin position="21"/>
        <end position="972"/>
    </location>
</feature>
<feature type="compositionally biased region" description="Basic and acidic residues" evidence="1">
    <location>
        <begin position="853"/>
        <end position="865"/>
    </location>
</feature>
<feature type="region of interest" description="Disordered" evidence="1">
    <location>
        <begin position="445"/>
        <end position="551"/>
    </location>
</feature>
<feature type="region of interest" description="Disordered" evidence="1">
    <location>
        <begin position="928"/>
        <end position="950"/>
    </location>
</feature>
<feature type="compositionally biased region" description="Polar residues" evidence="1">
    <location>
        <begin position="519"/>
        <end position="533"/>
    </location>
</feature>
<dbReference type="VEuPathDB" id="FungiDB:DNF11_4054"/>
<keyword evidence="2" id="KW-0732">Signal</keyword>